<proteinExistence type="predicted"/>
<protein>
    <submittedName>
        <fullName evidence="1">Uncharacterized protein YbaP (TraB family)</fullName>
    </submittedName>
</protein>
<evidence type="ECO:0000313" key="1">
    <source>
        <dbReference type="EMBL" id="MBM7632121.1"/>
    </source>
</evidence>
<name>A0ABS2PAV7_9BACL</name>
<organism evidence="1 2">
    <name type="scientific">Geomicrobium sediminis</name>
    <dbReference type="NCBI Taxonomy" id="1347788"/>
    <lineage>
        <taxon>Bacteria</taxon>
        <taxon>Bacillati</taxon>
        <taxon>Bacillota</taxon>
        <taxon>Bacilli</taxon>
        <taxon>Bacillales</taxon>
        <taxon>Geomicrobium</taxon>
    </lineage>
</organism>
<keyword evidence="2" id="KW-1185">Reference proteome</keyword>
<dbReference type="PANTHER" id="PTHR40590:SF1">
    <property type="entry name" value="CYTOPLASMIC PROTEIN"/>
    <property type="match status" value="1"/>
</dbReference>
<accession>A0ABS2PAV7</accession>
<dbReference type="PANTHER" id="PTHR40590">
    <property type="entry name" value="CYTOPLASMIC PROTEIN-RELATED"/>
    <property type="match status" value="1"/>
</dbReference>
<dbReference type="EMBL" id="JAFBEC010000003">
    <property type="protein sequence ID" value="MBM7632121.1"/>
    <property type="molecule type" value="Genomic_DNA"/>
</dbReference>
<dbReference type="InterPro" id="IPR002816">
    <property type="entry name" value="TraB/PrgY/GumN_fam"/>
</dbReference>
<dbReference type="PROSITE" id="PS51257">
    <property type="entry name" value="PROKAR_LIPOPROTEIN"/>
    <property type="match status" value="1"/>
</dbReference>
<comment type="caution">
    <text evidence="1">The sequence shown here is derived from an EMBL/GenBank/DDBJ whole genome shotgun (WGS) entry which is preliminary data.</text>
</comment>
<dbReference type="Proteomes" id="UP000741863">
    <property type="component" value="Unassembled WGS sequence"/>
</dbReference>
<evidence type="ECO:0000313" key="2">
    <source>
        <dbReference type="Proteomes" id="UP000741863"/>
    </source>
</evidence>
<sequence length="330" mass="38031">MKKYVAMLGISLLLTACTTTNDEATSDEEMINDDEQVEAEADIQEETEQAKETEIDTEEEGGFLWKVEEGETTVYLQGTIHAGIEEIYPLNEELEAAFDEADVLLPEIDWPRMDPTGGLSEEEMMDLITFDDGRVLSDVLDEETYETLLDVMASEGMQEDMIEQIEPWYFVMGLEDVETGEISLDQGVDYHYLERGYEEGKEIRELEGQIISLQAMEGQSYELQVEQLEYLLNQDRHVENELDEVEFFNMYMHGDEEALIGVWEDASYGDEYDRTNLFDRNERNATIIDEILQEDDGQTYLALIGTFHYVIEPGVQHFLEEKGYTVERVN</sequence>
<dbReference type="InterPro" id="IPR047111">
    <property type="entry name" value="YbaP-like"/>
</dbReference>
<dbReference type="RefSeq" id="WP_204696218.1">
    <property type="nucleotide sequence ID" value="NZ_JAFBEC010000003.1"/>
</dbReference>
<dbReference type="CDD" id="cd14789">
    <property type="entry name" value="Tiki"/>
    <property type="match status" value="1"/>
</dbReference>
<reference evidence="1 2" key="1">
    <citation type="submission" date="2021-01" db="EMBL/GenBank/DDBJ databases">
        <title>Genomic Encyclopedia of Type Strains, Phase IV (KMG-IV): sequencing the most valuable type-strain genomes for metagenomic binning, comparative biology and taxonomic classification.</title>
        <authorList>
            <person name="Goeker M."/>
        </authorList>
    </citation>
    <scope>NUCLEOTIDE SEQUENCE [LARGE SCALE GENOMIC DNA]</scope>
    <source>
        <strain evidence="1 2">DSM 25540</strain>
    </source>
</reference>
<dbReference type="Pfam" id="PF01963">
    <property type="entry name" value="TraB_PrgY_gumN"/>
    <property type="match status" value="1"/>
</dbReference>
<gene>
    <name evidence="1" type="ORF">JOD17_001214</name>
</gene>